<dbReference type="GO" id="GO:0047134">
    <property type="term" value="F:protein-disulfide reductase [NAD(P)H] activity"/>
    <property type="evidence" value="ECO:0007669"/>
    <property type="project" value="TreeGrafter"/>
</dbReference>
<dbReference type="RefSeq" id="WP_004601162.1">
    <property type="nucleotide sequence ID" value="NZ_HF541867.1"/>
</dbReference>
<protein>
    <recommendedName>
        <fullName evidence="11">Transcriptional regulator WhiB</fullName>
    </recommendedName>
</protein>
<keyword evidence="10 11" id="KW-0804">Transcription</keyword>
<dbReference type="OrthoDB" id="4228525at2"/>
<dbReference type="InterPro" id="IPR034768">
    <property type="entry name" value="4FE4S_WBL"/>
</dbReference>
<dbReference type="AlphaFoldDB" id="I7LC98"/>
<evidence type="ECO:0000313" key="15">
    <source>
        <dbReference type="Proteomes" id="UP000006078"/>
    </source>
</evidence>
<keyword evidence="3 11" id="KW-0004">4Fe-4S</keyword>
<evidence type="ECO:0000256" key="5">
    <source>
        <dbReference type="ARBA" id="ARBA00023004"/>
    </source>
</evidence>
<dbReference type="PANTHER" id="PTHR38839">
    <property type="entry name" value="TRANSCRIPTIONAL REGULATOR WHID-RELATED"/>
    <property type="match status" value="1"/>
</dbReference>
<reference evidence="14 15" key="2">
    <citation type="submission" date="2012-08" db="EMBL/GenBank/DDBJ databases">
        <title>The Genome Sequence of Turicella otitidis ATCC 51513.</title>
        <authorList>
            <consortium name="The Broad Institute Genome Sequencing Platform"/>
            <person name="Earl A."/>
            <person name="Ward D."/>
            <person name="Feldgarden M."/>
            <person name="Gevers D."/>
            <person name="Huys G."/>
            <person name="Walker B."/>
            <person name="Young S.K."/>
            <person name="Zeng Q."/>
            <person name="Gargeya S."/>
            <person name="Fitzgerald M."/>
            <person name="Haas B."/>
            <person name="Abouelleil A."/>
            <person name="Alvarado L."/>
            <person name="Arachchi H.M."/>
            <person name="Berlin A.M."/>
            <person name="Chapman S.B."/>
            <person name="Goldberg J."/>
            <person name="Griggs A."/>
            <person name="Gujja S."/>
            <person name="Hansen M."/>
            <person name="Howarth C."/>
            <person name="Imamovic A."/>
            <person name="Larimer J."/>
            <person name="McCowen C."/>
            <person name="Montmayeur A."/>
            <person name="Murphy C."/>
            <person name="Neiman D."/>
            <person name="Pearson M."/>
            <person name="Priest M."/>
            <person name="Roberts A."/>
            <person name="Saif S."/>
            <person name="Shea T."/>
            <person name="Sisk P."/>
            <person name="Sykes S."/>
            <person name="Wortman J."/>
            <person name="Nusbaum C."/>
            <person name="Birren B."/>
        </authorList>
    </citation>
    <scope>NUCLEOTIDE SEQUENCE [LARGE SCALE GENOMIC DNA]</scope>
    <source>
        <strain evidence="14 15">ATCC 51513</strain>
    </source>
</reference>
<evidence type="ECO:0000256" key="11">
    <source>
        <dbReference type="HAMAP-Rule" id="MF_01479"/>
    </source>
</evidence>
<sequence>MTTSLAVLARRAPEAVFGRLGGDRSPAEAVRERELWVRHAKCRDIDPDRLFVRGAKQRKAAEICDGCPVVQLCLADALDNNVEFGVWGGRTERQRRALLRHNPQIEDWAEFLASGGDVDELQSLSRPRPAARRG</sequence>
<evidence type="ECO:0000256" key="6">
    <source>
        <dbReference type="ARBA" id="ARBA00023014"/>
    </source>
</evidence>
<keyword evidence="11" id="KW-0963">Cytoplasm</keyword>
<evidence type="ECO:0000313" key="16">
    <source>
        <dbReference type="Proteomes" id="UP000011016"/>
    </source>
</evidence>
<comment type="cofactor">
    <cofactor evidence="11">
        <name>[4Fe-4S] cluster</name>
        <dbReference type="ChEBI" id="CHEBI:49883"/>
    </cofactor>
    <text evidence="11">Binds 1 [4Fe-4S] cluster per subunit. Following nitrosylation of the [4Fe-4S] cluster binds 1 [4Fe-8(NO)] cluster per subunit.</text>
</comment>
<feature type="binding site" evidence="11">
    <location>
        <position position="73"/>
    </location>
    <ligand>
        <name>[4Fe-4S] cluster</name>
        <dbReference type="ChEBI" id="CHEBI:49883"/>
    </ligand>
</feature>
<dbReference type="GO" id="GO:0035731">
    <property type="term" value="F:dinitrosyl-iron complex binding"/>
    <property type="evidence" value="ECO:0007669"/>
    <property type="project" value="UniProtKB-UniRule"/>
</dbReference>
<evidence type="ECO:0000256" key="1">
    <source>
        <dbReference type="ARBA" id="ARBA00004496"/>
    </source>
</evidence>
<comment type="similarity">
    <text evidence="2 11">Belongs to the WhiB family.</text>
</comment>
<dbReference type="HAMAP" id="MF_01479">
    <property type="entry name" value="WhiB"/>
    <property type="match status" value="1"/>
</dbReference>
<dbReference type="EMBL" id="AHAE01000060">
    <property type="protein sequence ID" value="EJZ81802.1"/>
    <property type="molecule type" value="Genomic_DNA"/>
</dbReference>
<dbReference type="GO" id="GO:0003677">
    <property type="term" value="F:DNA binding"/>
    <property type="evidence" value="ECO:0007669"/>
    <property type="project" value="UniProtKB-UniRule"/>
</dbReference>
<dbReference type="PANTHER" id="PTHR38839:SF7">
    <property type="entry name" value="TRANSCRIPTIONAL REGULATOR WHIB4"/>
    <property type="match status" value="1"/>
</dbReference>
<dbReference type="STRING" id="29321.AAV33_07865"/>
<comment type="function">
    <text evidence="11">Acts as a transcriptional regulator. Probably redox-responsive. The apo- but not holo-form probably binds DNA.</text>
</comment>
<comment type="PTM">
    <text evidence="11">The Fe-S cluster can be nitrosylated by nitric oxide (NO).</text>
</comment>
<keyword evidence="6 11" id="KW-0411">Iron-sulfur</keyword>
<gene>
    <name evidence="11" type="primary">whiB</name>
    <name evidence="13" type="ORF">BN46_1037</name>
    <name evidence="14" type="ORF">HMPREF9719_01272</name>
</gene>
<keyword evidence="9 11" id="KW-1015">Disulfide bond</keyword>
<reference evidence="13 16" key="1">
    <citation type="journal article" date="2012" name="J. Bacteriol.">
        <title>Draft Genome Sequence of Turicella otitidis ATCC 51513, Isolated from Middle Ear Fluid from a Child with Otitis Media.</title>
        <authorList>
            <person name="Brinkrolf K."/>
            <person name="Schneider J."/>
            <person name="Knecht M."/>
            <person name="Ruckert C."/>
            <person name="Tauch A."/>
        </authorList>
    </citation>
    <scope>NUCLEOTIDE SEQUENCE [LARGE SCALE GENOMIC DNA]</scope>
    <source>
        <strain evidence="13 16">ATCC 51513</strain>
    </source>
</reference>
<dbReference type="GO" id="GO:0045454">
    <property type="term" value="P:cell redox homeostasis"/>
    <property type="evidence" value="ECO:0007669"/>
    <property type="project" value="TreeGrafter"/>
</dbReference>
<accession>I7LC98</accession>
<dbReference type="Proteomes" id="UP000006078">
    <property type="component" value="Unassembled WGS sequence"/>
</dbReference>
<evidence type="ECO:0000256" key="4">
    <source>
        <dbReference type="ARBA" id="ARBA00022723"/>
    </source>
</evidence>
<feature type="binding site" evidence="11">
    <location>
        <position position="67"/>
    </location>
    <ligand>
        <name>[4Fe-4S] cluster</name>
        <dbReference type="ChEBI" id="CHEBI:49883"/>
    </ligand>
</feature>
<comment type="PTM">
    <text evidence="11">Upon Fe-S cluster removal intramolecular disulfide bonds are formed.</text>
</comment>
<organism evidence="13 16">
    <name type="scientific">Corynebacterium otitidis ATCC 51513</name>
    <dbReference type="NCBI Taxonomy" id="883169"/>
    <lineage>
        <taxon>Bacteria</taxon>
        <taxon>Bacillati</taxon>
        <taxon>Actinomycetota</taxon>
        <taxon>Actinomycetes</taxon>
        <taxon>Mycobacteriales</taxon>
        <taxon>Corynebacteriaceae</taxon>
        <taxon>Corynebacterium</taxon>
    </lineage>
</organism>
<evidence type="ECO:0000256" key="9">
    <source>
        <dbReference type="ARBA" id="ARBA00023157"/>
    </source>
</evidence>
<evidence type="ECO:0000256" key="10">
    <source>
        <dbReference type="ARBA" id="ARBA00023163"/>
    </source>
</evidence>
<feature type="binding site" evidence="11">
    <location>
        <position position="42"/>
    </location>
    <ligand>
        <name>[4Fe-4S] cluster</name>
        <dbReference type="ChEBI" id="CHEBI:49883"/>
    </ligand>
</feature>
<evidence type="ECO:0000313" key="14">
    <source>
        <dbReference type="EMBL" id="EJZ81802.1"/>
    </source>
</evidence>
<dbReference type="Proteomes" id="UP000011016">
    <property type="component" value="Unassembled WGS sequence"/>
</dbReference>
<dbReference type="HOGENOM" id="CLU_106245_2_3_11"/>
<keyword evidence="7 11" id="KW-0805">Transcription regulation</keyword>
<keyword evidence="15" id="KW-1185">Reference proteome</keyword>
<dbReference type="GO" id="GO:0045892">
    <property type="term" value="P:negative regulation of DNA-templated transcription"/>
    <property type="evidence" value="ECO:0007669"/>
    <property type="project" value="TreeGrafter"/>
</dbReference>
<keyword evidence="8 11" id="KW-0238">DNA-binding</keyword>
<evidence type="ECO:0000259" key="12">
    <source>
        <dbReference type="PROSITE" id="PS51674"/>
    </source>
</evidence>
<dbReference type="GO" id="GO:0046872">
    <property type="term" value="F:metal ion binding"/>
    <property type="evidence" value="ECO:0007669"/>
    <property type="project" value="UniProtKB-KW"/>
</dbReference>
<feature type="binding site" evidence="11">
    <location>
        <position position="64"/>
    </location>
    <ligand>
        <name>[4Fe-4S] cluster</name>
        <dbReference type="ChEBI" id="CHEBI:49883"/>
    </ligand>
</feature>
<dbReference type="InterPro" id="IPR003482">
    <property type="entry name" value="Whib"/>
</dbReference>
<evidence type="ECO:0000256" key="2">
    <source>
        <dbReference type="ARBA" id="ARBA00006597"/>
    </source>
</evidence>
<comment type="subcellular location">
    <subcellularLocation>
        <location evidence="1 11">Cytoplasm</location>
    </subcellularLocation>
</comment>
<evidence type="ECO:0000313" key="13">
    <source>
        <dbReference type="EMBL" id="CCI83764.1"/>
    </source>
</evidence>
<evidence type="ECO:0000256" key="8">
    <source>
        <dbReference type="ARBA" id="ARBA00023125"/>
    </source>
</evidence>
<name>I7LC98_9CORY</name>
<evidence type="ECO:0000256" key="7">
    <source>
        <dbReference type="ARBA" id="ARBA00023015"/>
    </source>
</evidence>
<proteinExistence type="inferred from homology"/>
<keyword evidence="4 11" id="KW-0479">Metal-binding</keyword>
<dbReference type="PROSITE" id="PS51674">
    <property type="entry name" value="4FE4S_WBL"/>
    <property type="match status" value="1"/>
</dbReference>
<dbReference type="EMBL" id="CAJZ01000146">
    <property type="protein sequence ID" value="CCI83764.1"/>
    <property type="molecule type" value="Genomic_DNA"/>
</dbReference>
<dbReference type="GO" id="GO:0051539">
    <property type="term" value="F:4 iron, 4 sulfur cluster binding"/>
    <property type="evidence" value="ECO:0007669"/>
    <property type="project" value="UniProtKB-UniRule"/>
</dbReference>
<keyword evidence="5 11" id="KW-0408">Iron</keyword>
<dbReference type="GO" id="GO:0005737">
    <property type="term" value="C:cytoplasm"/>
    <property type="evidence" value="ECO:0007669"/>
    <property type="project" value="UniProtKB-SubCell"/>
</dbReference>
<comment type="caution">
    <text evidence="13">The sequence shown here is derived from an EMBL/GenBank/DDBJ whole genome shotgun (WGS) entry which is preliminary data.</text>
</comment>
<feature type="domain" description="4Fe-4S Wbl-type" evidence="12">
    <location>
        <begin position="41"/>
        <end position="97"/>
    </location>
</feature>
<dbReference type="Pfam" id="PF02467">
    <property type="entry name" value="Whib"/>
    <property type="match status" value="1"/>
</dbReference>
<evidence type="ECO:0000256" key="3">
    <source>
        <dbReference type="ARBA" id="ARBA00022485"/>
    </source>
</evidence>
<dbReference type="eggNOG" id="ENOG5032TCV">
    <property type="taxonomic scope" value="Bacteria"/>
</dbReference>